<gene>
    <name evidence="2" type="ORF">EJ903_09070</name>
</gene>
<evidence type="ECO:0000256" key="1">
    <source>
        <dbReference type="SAM" id="SignalP"/>
    </source>
</evidence>
<accession>A0A431VLF3</accession>
<dbReference type="Pfam" id="PF11739">
    <property type="entry name" value="YdbH-like"/>
    <property type="match status" value="1"/>
</dbReference>
<comment type="caution">
    <text evidence="2">The sequence shown here is derived from an EMBL/GenBank/DDBJ whole genome shotgun (WGS) entry which is preliminary data.</text>
</comment>
<proteinExistence type="predicted"/>
<dbReference type="InterPro" id="IPR021730">
    <property type="entry name" value="YdbH"/>
</dbReference>
<feature type="signal peptide" evidence="1">
    <location>
        <begin position="1"/>
        <end position="25"/>
    </location>
</feature>
<dbReference type="AlphaFoldDB" id="A0A431VLF3"/>
<dbReference type="Proteomes" id="UP000277007">
    <property type="component" value="Unassembled WGS sequence"/>
</dbReference>
<reference evidence="2 3" key="1">
    <citation type="submission" date="2018-12" db="EMBL/GenBank/DDBJ databases">
        <authorList>
            <person name="Yang Y."/>
        </authorList>
    </citation>
    <scope>NUCLEOTIDE SEQUENCE [LARGE SCALE GENOMIC DNA]</scope>
    <source>
        <strain evidence="2 3">L-25-5w-1</strain>
    </source>
</reference>
<keyword evidence="1" id="KW-0732">Signal</keyword>
<organism evidence="2 3">
    <name type="scientific">Azospirillum griseum</name>
    <dbReference type="NCBI Taxonomy" id="2496639"/>
    <lineage>
        <taxon>Bacteria</taxon>
        <taxon>Pseudomonadati</taxon>
        <taxon>Pseudomonadota</taxon>
        <taxon>Alphaproteobacteria</taxon>
        <taxon>Rhodospirillales</taxon>
        <taxon>Azospirillaceae</taxon>
        <taxon>Azospirillum</taxon>
    </lineage>
</organism>
<evidence type="ECO:0000313" key="3">
    <source>
        <dbReference type="Proteomes" id="UP000277007"/>
    </source>
</evidence>
<evidence type="ECO:0000313" key="2">
    <source>
        <dbReference type="EMBL" id="RTR21599.1"/>
    </source>
</evidence>
<dbReference type="EMBL" id="RXMA01000006">
    <property type="protein sequence ID" value="RTR21599.1"/>
    <property type="molecule type" value="Genomic_DNA"/>
</dbReference>
<name>A0A431VLF3_9PROT</name>
<protein>
    <submittedName>
        <fullName evidence="2">Uncharacterized protein</fullName>
    </submittedName>
</protein>
<dbReference type="OrthoDB" id="8446194at2"/>
<sequence>MRWTANGLEFAARLALPMVAAPAMALRADAVTVSLQGDAAQSLTIDATAMAVRHTVPSPGLAPLSLAARAMREGGAVPWSLSATVSGAGGGLVIRANGTHDPRSGVGRLDLRSDPLRIGEAGVAVAALSPRLDTVLRAVSGRLTGRAGLAWQAGVVRSTGALRIEAGGATLGPVRVAGVNGVVALSSLWPPVVPDGQRLAVALLDVGVPLTDGVIRFGYGRDRRVDVDEARWRWGGGTLKADPFELSPTAPKGLVTLHADGVDLGELLGLIRVDGVSASGRLSGSLPVRIGEGGVRLEGAVFDGTQPGTLRYAPAEPPPGLSGPEGSPTQLLLGALSDFRYDSLRLTLDGEAGGELRAGLSVRGTNPAFYDGHPVALTLTLSGALDRILRQSLDAYRIPYVVRDRMIGFDQPKDP</sequence>
<feature type="chain" id="PRO_5019238896" evidence="1">
    <location>
        <begin position="26"/>
        <end position="415"/>
    </location>
</feature>
<keyword evidence="3" id="KW-1185">Reference proteome</keyword>